<dbReference type="RefSeq" id="WP_057842442.1">
    <property type="nucleotide sequence ID" value="NZ_LLYA01000046.1"/>
</dbReference>
<protein>
    <recommendedName>
        <fullName evidence="5">PNPLA domain-containing protein</fullName>
    </recommendedName>
</protein>
<dbReference type="PANTHER" id="PTHR14226:SF78">
    <property type="entry name" value="SLR0060 PROTEIN"/>
    <property type="match status" value="1"/>
</dbReference>
<dbReference type="Gene3D" id="3.40.1090.10">
    <property type="entry name" value="Cytosolic phospholipase A2 catalytic domain"/>
    <property type="match status" value="2"/>
</dbReference>
<keyword evidence="3" id="KW-0443">Lipid metabolism</keyword>
<keyword evidence="4" id="KW-0812">Transmembrane</keyword>
<dbReference type="InterPro" id="IPR002641">
    <property type="entry name" value="PNPLA_dom"/>
</dbReference>
<evidence type="ECO:0000256" key="1">
    <source>
        <dbReference type="ARBA" id="ARBA00022801"/>
    </source>
</evidence>
<feature type="transmembrane region" description="Helical" evidence="4">
    <location>
        <begin position="90"/>
        <end position="111"/>
    </location>
</feature>
<dbReference type="SUPFAM" id="SSF52151">
    <property type="entry name" value="FabD/lysophospholipase-like"/>
    <property type="match status" value="1"/>
</dbReference>
<dbReference type="GO" id="GO:0016787">
    <property type="term" value="F:hydrolase activity"/>
    <property type="evidence" value="ECO:0007669"/>
    <property type="project" value="UniProtKB-KW"/>
</dbReference>
<keyword evidence="4" id="KW-1133">Transmembrane helix</keyword>
<evidence type="ECO:0000256" key="2">
    <source>
        <dbReference type="ARBA" id="ARBA00022963"/>
    </source>
</evidence>
<keyword evidence="4" id="KW-0472">Membrane</keyword>
<proteinExistence type="predicted"/>
<accession>A0A0R3N9S4</accession>
<gene>
    <name evidence="6" type="ORF">CQ13_18385</name>
</gene>
<dbReference type="InterPro" id="IPR016035">
    <property type="entry name" value="Acyl_Trfase/lysoPLipase"/>
</dbReference>
<organism evidence="6 7">
    <name type="scientific">Bradyrhizobium retamae</name>
    <dbReference type="NCBI Taxonomy" id="1300035"/>
    <lineage>
        <taxon>Bacteria</taxon>
        <taxon>Pseudomonadati</taxon>
        <taxon>Pseudomonadota</taxon>
        <taxon>Alphaproteobacteria</taxon>
        <taxon>Hyphomicrobiales</taxon>
        <taxon>Nitrobacteraceae</taxon>
        <taxon>Bradyrhizobium</taxon>
    </lineage>
</organism>
<reference evidence="6 7" key="1">
    <citation type="submission" date="2014-03" db="EMBL/GenBank/DDBJ databases">
        <title>Bradyrhizobium valentinum sp. nov., isolated from effective nodules of Lupinus mariae-josephae, a lupine endemic of basic-lime soils in Eastern Spain.</title>
        <authorList>
            <person name="Duran D."/>
            <person name="Rey L."/>
            <person name="Navarro A."/>
            <person name="Busquets A."/>
            <person name="Imperial J."/>
            <person name="Ruiz-Argueso T."/>
        </authorList>
    </citation>
    <scope>NUCLEOTIDE SEQUENCE [LARGE SCALE GENOMIC DNA]</scope>
    <source>
        <strain evidence="6 7">Ro19</strain>
    </source>
</reference>
<keyword evidence="2" id="KW-0442">Lipid degradation</keyword>
<evidence type="ECO:0000259" key="5">
    <source>
        <dbReference type="Pfam" id="PF01734"/>
    </source>
</evidence>
<dbReference type="PANTHER" id="PTHR14226">
    <property type="entry name" value="NEUROPATHY TARGET ESTERASE/SWISS CHEESE D.MELANOGASTER"/>
    <property type="match status" value="1"/>
</dbReference>
<dbReference type="AlphaFoldDB" id="A0A0R3N9S4"/>
<evidence type="ECO:0000256" key="4">
    <source>
        <dbReference type="SAM" id="Phobius"/>
    </source>
</evidence>
<dbReference type="Proteomes" id="UP000052023">
    <property type="component" value="Unassembled WGS sequence"/>
</dbReference>
<dbReference type="InterPro" id="IPR050301">
    <property type="entry name" value="NTE"/>
</dbReference>
<name>A0A0R3N9S4_9BRAD</name>
<evidence type="ECO:0000313" key="7">
    <source>
        <dbReference type="Proteomes" id="UP000052023"/>
    </source>
</evidence>
<sequence length="409" mass="44589">MEEAISPKIGLALSGGGARAMAFHLGCLRALDRLGLLHRIDVLSTVSGGSVIGVFFHAHEGDFASFEAKMREVLSQGLAKRMCRKLFSPLGLRVTAAFALIGAVAVVVALIRTIVGLLKLITPSSLALHFESFDVRSPLHRFASRASLLEAVLDELLFGGASMSDLRPKPHLVVNATELRTGSAFRFGTKQSGSWRWGKLHQNDVSVAYAVAASAAYPLFLPAFDETFTFDDKGTLRTERVVLTDGGIYDNLGLGCLWPDRSPDVSLNVTPVDTIICCSAGYGLRQEPPSQFLLARMSSVFSALFDRTQNASIHRLHEVQRTGQIKHFIFPYLGQPDRNLPNPPADLVRREEAHAYPTNFNAMTSDWIERLSLRGEQLTLCLARAYLPHLITSRCGGSHGTESACDQAG</sequence>
<comment type="caution">
    <text evidence="6">The sequence shown here is derived from an EMBL/GenBank/DDBJ whole genome shotgun (WGS) entry which is preliminary data.</text>
</comment>
<evidence type="ECO:0000256" key="3">
    <source>
        <dbReference type="ARBA" id="ARBA00023098"/>
    </source>
</evidence>
<dbReference type="GO" id="GO:0016042">
    <property type="term" value="P:lipid catabolic process"/>
    <property type="evidence" value="ECO:0007669"/>
    <property type="project" value="UniProtKB-KW"/>
</dbReference>
<keyword evidence="1" id="KW-0378">Hydrolase</keyword>
<feature type="domain" description="PNPLA" evidence="5">
    <location>
        <begin position="11"/>
        <end position="254"/>
    </location>
</feature>
<evidence type="ECO:0000313" key="6">
    <source>
        <dbReference type="EMBL" id="KRR29108.1"/>
    </source>
</evidence>
<dbReference type="EMBL" id="LLYA01000046">
    <property type="protein sequence ID" value="KRR29108.1"/>
    <property type="molecule type" value="Genomic_DNA"/>
</dbReference>
<keyword evidence="7" id="KW-1185">Reference proteome</keyword>
<dbReference type="Pfam" id="PF01734">
    <property type="entry name" value="Patatin"/>
    <property type="match status" value="1"/>
</dbReference>